<evidence type="ECO:0000256" key="10">
    <source>
        <dbReference type="ARBA" id="ARBA00030775"/>
    </source>
</evidence>
<keyword evidence="14" id="KW-1185">Reference proteome</keyword>
<dbReference type="OrthoDB" id="5570404at2"/>
<keyword evidence="5" id="KW-0997">Cell inner membrane</keyword>
<keyword evidence="6 11" id="KW-0812">Transmembrane</keyword>
<reference evidence="13 14" key="1">
    <citation type="submission" date="2013-12" db="EMBL/GenBank/DDBJ databases">
        <authorList>
            <consortium name="DOE Joint Genome Institute"/>
            <person name="Muyzer G."/>
            <person name="Huntemann M."/>
            <person name="Han J."/>
            <person name="Chen A."/>
            <person name="Kyrpides N."/>
            <person name="Mavromatis K."/>
            <person name="Markowitz V."/>
            <person name="Palaniappan K."/>
            <person name="Ivanova N."/>
            <person name="Schaumberg A."/>
            <person name="Pati A."/>
            <person name="Liolios K."/>
            <person name="Nordberg H.P."/>
            <person name="Cantor M.N."/>
            <person name="Hua S.X."/>
            <person name="Woyke T."/>
        </authorList>
    </citation>
    <scope>NUCLEOTIDE SEQUENCE [LARGE SCALE GENOMIC DNA]</scope>
    <source>
        <strain evidence="13 14">ARh 1</strain>
    </source>
</reference>
<sequence>MASARTYLGITLIELMITIAVLVILITLAAPALNSLLENRRLAGAAQGIYEQIQYARTEAIKQSRDMFVVVDRGDADGLGWCLGITTDPAGCDCQSAAISLPVEDDDSCWLIAAVDDDDGTPFRSVKRIASDQFPSIQLLINNDPEVETARIQFNYVRGTVTAGENTTLRVESPRGRTRTATVNRLGRIQTE</sequence>
<dbReference type="Pfam" id="PF12019">
    <property type="entry name" value="GspH"/>
    <property type="match status" value="1"/>
</dbReference>
<accession>W0DJ80</accession>
<dbReference type="InterPro" id="IPR045584">
    <property type="entry name" value="Pilin-like"/>
</dbReference>
<dbReference type="Gene3D" id="3.55.40.10">
    <property type="entry name" value="minor pseudopilin epsh domain"/>
    <property type="match status" value="1"/>
</dbReference>
<protein>
    <recommendedName>
        <fullName evidence="2">Type II secretion system protein H</fullName>
    </recommendedName>
    <alternativeName>
        <fullName evidence="10">General secretion pathway protein H</fullName>
    </alternativeName>
</protein>
<evidence type="ECO:0000256" key="7">
    <source>
        <dbReference type="ARBA" id="ARBA00022989"/>
    </source>
</evidence>
<evidence type="ECO:0000313" key="13">
    <source>
        <dbReference type="EMBL" id="AHE97287.1"/>
    </source>
</evidence>
<evidence type="ECO:0000256" key="1">
    <source>
        <dbReference type="ARBA" id="ARBA00004377"/>
    </source>
</evidence>
<keyword evidence="7 11" id="KW-1133">Transmembrane helix</keyword>
<feature type="domain" description="General secretion pathway GspH" evidence="12">
    <location>
        <begin position="45"/>
        <end position="187"/>
    </location>
</feature>
<evidence type="ECO:0000256" key="6">
    <source>
        <dbReference type="ARBA" id="ARBA00022692"/>
    </source>
</evidence>
<keyword evidence="4" id="KW-0488">Methylation</keyword>
<evidence type="ECO:0000313" key="14">
    <source>
        <dbReference type="Proteomes" id="UP000005289"/>
    </source>
</evidence>
<evidence type="ECO:0000256" key="11">
    <source>
        <dbReference type="SAM" id="Phobius"/>
    </source>
</evidence>
<evidence type="ECO:0000256" key="8">
    <source>
        <dbReference type="ARBA" id="ARBA00023136"/>
    </source>
</evidence>
<dbReference type="SUPFAM" id="SSF54523">
    <property type="entry name" value="Pili subunits"/>
    <property type="match status" value="1"/>
</dbReference>
<dbReference type="HOGENOM" id="CLU_084761_5_1_6"/>
<dbReference type="AlphaFoldDB" id="W0DJ80"/>
<keyword evidence="3" id="KW-1003">Cell membrane</keyword>
<name>W0DJ80_9GAMM</name>
<dbReference type="GO" id="GO:0015628">
    <property type="term" value="P:protein secretion by the type II secretion system"/>
    <property type="evidence" value="ECO:0007669"/>
    <property type="project" value="InterPro"/>
</dbReference>
<evidence type="ECO:0000256" key="4">
    <source>
        <dbReference type="ARBA" id="ARBA00022481"/>
    </source>
</evidence>
<dbReference type="Proteomes" id="UP000005289">
    <property type="component" value="Chromosome"/>
</dbReference>
<evidence type="ECO:0000256" key="5">
    <source>
        <dbReference type="ARBA" id="ARBA00022519"/>
    </source>
</evidence>
<dbReference type="InterPro" id="IPR022346">
    <property type="entry name" value="T2SS_GspH"/>
</dbReference>
<gene>
    <name evidence="13" type="ORF">THITH_02275</name>
</gene>
<feature type="transmembrane region" description="Helical" evidence="11">
    <location>
        <begin position="6"/>
        <end position="33"/>
    </location>
</feature>
<dbReference type="GO" id="GO:0015627">
    <property type="term" value="C:type II protein secretion system complex"/>
    <property type="evidence" value="ECO:0007669"/>
    <property type="project" value="InterPro"/>
</dbReference>
<evidence type="ECO:0000256" key="3">
    <source>
        <dbReference type="ARBA" id="ARBA00022475"/>
    </source>
</evidence>
<comment type="similarity">
    <text evidence="9">Belongs to the GSP H family.</text>
</comment>
<dbReference type="GO" id="GO:0005886">
    <property type="term" value="C:plasma membrane"/>
    <property type="evidence" value="ECO:0007669"/>
    <property type="project" value="UniProtKB-SubCell"/>
</dbReference>
<dbReference type="STRING" id="713585.THITH_02275"/>
<evidence type="ECO:0000256" key="9">
    <source>
        <dbReference type="ARBA" id="ARBA00025772"/>
    </source>
</evidence>
<keyword evidence="8 11" id="KW-0472">Membrane</keyword>
<evidence type="ECO:0000259" key="12">
    <source>
        <dbReference type="Pfam" id="PF12019"/>
    </source>
</evidence>
<dbReference type="KEGG" id="tti:THITH_02275"/>
<organism evidence="13 14">
    <name type="scientific">Thioalkalivibrio paradoxus ARh 1</name>
    <dbReference type="NCBI Taxonomy" id="713585"/>
    <lineage>
        <taxon>Bacteria</taxon>
        <taxon>Pseudomonadati</taxon>
        <taxon>Pseudomonadota</taxon>
        <taxon>Gammaproteobacteria</taxon>
        <taxon>Chromatiales</taxon>
        <taxon>Ectothiorhodospiraceae</taxon>
        <taxon>Thioalkalivibrio</taxon>
    </lineage>
</organism>
<proteinExistence type="inferred from homology"/>
<comment type="subcellular location">
    <subcellularLocation>
        <location evidence="1">Cell inner membrane</location>
        <topology evidence="1">Single-pass membrane protein</topology>
    </subcellularLocation>
</comment>
<evidence type="ECO:0000256" key="2">
    <source>
        <dbReference type="ARBA" id="ARBA00021549"/>
    </source>
</evidence>
<dbReference type="EMBL" id="CP007029">
    <property type="protein sequence ID" value="AHE97287.1"/>
    <property type="molecule type" value="Genomic_DNA"/>
</dbReference>